<evidence type="ECO:0000256" key="2">
    <source>
        <dbReference type="ARBA" id="ARBA00004555"/>
    </source>
</evidence>
<dbReference type="GO" id="GO:0003924">
    <property type="term" value="F:GTPase activity"/>
    <property type="evidence" value="ECO:0007669"/>
    <property type="project" value="InterPro"/>
</dbReference>
<evidence type="ECO:0000256" key="1">
    <source>
        <dbReference type="ARBA" id="ARBA00004240"/>
    </source>
</evidence>
<protein>
    <submittedName>
        <fullName evidence="14">P-loop containing nucleoside triphosphate hydrolase protein</fullName>
    </submittedName>
</protein>
<keyword evidence="10 12" id="KW-0342">GTP-binding</keyword>
<dbReference type="EMBL" id="MU839848">
    <property type="protein sequence ID" value="KAK1750249.1"/>
    <property type="molecule type" value="Genomic_DNA"/>
</dbReference>
<dbReference type="GO" id="GO:0005525">
    <property type="term" value="F:GTP binding"/>
    <property type="evidence" value="ECO:0007669"/>
    <property type="project" value="UniProtKB-KW"/>
</dbReference>
<feature type="binding site" evidence="12">
    <location>
        <begin position="28"/>
        <end position="35"/>
    </location>
    <ligand>
        <name>GTP</name>
        <dbReference type="ChEBI" id="CHEBI:37565"/>
    </ligand>
</feature>
<feature type="binding site" evidence="12">
    <location>
        <position position="76"/>
    </location>
    <ligand>
        <name>GTP</name>
        <dbReference type="ChEBI" id="CHEBI:37565"/>
    </ligand>
</feature>
<evidence type="ECO:0000313" key="15">
    <source>
        <dbReference type="Proteomes" id="UP001239445"/>
    </source>
</evidence>
<dbReference type="SMART" id="SM00178">
    <property type="entry name" value="SAR"/>
    <property type="match status" value="1"/>
</dbReference>
<keyword evidence="8" id="KW-0653">Protein transport</keyword>
<feature type="binding site" evidence="11">
    <location>
        <position position="139"/>
    </location>
    <ligand>
        <name>GTP</name>
        <dbReference type="ChEBI" id="CHEBI:37565"/>
    </ligand>
</feature>
<comment type="subcellular location">
    <subcellularLocation>
        <location evidence="1">Endoplasmic reticulum</location>
    </subcellularLocation>
    <subcellularLocation>
        <location evidence="2">Golgi apparatus</location>
    </subcellularLocation>
</comment>
<keyword evidence="13" id="KW-0479">Metal-binding</keyword>
<sequence length="225" mass="23939">MEALNSGFASLSCSGLYRPRPTKLVITGLKNAGKSTLLRNIVDVIQGHYYWEHASCPGIETLIKGNVSTTVFDLGGGGHTDDDQTQSELRTKSAIRGATALMFVVDAHDSESFVEAAEQLHALDAAEELKGVPFLVLGNKIDIPGTGYLSPDRHVGGGPLGETSGARYQKQPIDQGENVLGSEGFFMVSLYVLVVSVSFLGVGRGPIASGSSATEIYHWKSANQR</sequence>
<feature type="binding site" evidence="11">
    <location>
        <position position="33"/>
    </location>
    <ligand>
        <name>GTP</name>
        <dbReference type="ChEBI" id="CHEBI:37565"/>
    </ligand>
</feature>
<evidence type="ECO:0000256" key="3">
    <source>
        <dbReference type="ARBA" id="ARBA00007507"/>
    </source>
</evidence>
<evidence type="ECO:0000256" key="13">
    <source>
        <dbReference type="PIRSR" id="PIRSR606689-2"/>
    </source>
</evidence>
<organism evidence="14 15">
    <name type="scientific">Echria macrotheca</name>
    <dbReference type="NCBI Taxonomy" id="438768"/>
    <lineage>
        <taxon>Eukaryota</taxon>
        <taxon>Fungi</taxon>
        <taxon>Dikarya</taxon>
        <taxon>Ascomycota</taxon>
        <taxon>Pezizomycotina</taxon>
        <taxon>Sordariomycetes</taxon>
        <taxon>Sordariomycetidae</taxon>
        <taxon>Sordariales</taxon>
        <taxon>Schizotheciaceae</taxon>
        <taxon>Echria</taxon>
    </lineage>
</organism>
<dbReference type="GO" id="GO:0006886">
    <property type="term" value="P:intracellular protein transport"/>
    <property type="evidence" value="ECO:0007669"/>
    <property type="project" value="InterPro"/>
</dbReference>
<keyword evidence="4" id="KW-0813">Transport</keyword>
<accession>A0AAJ0B229</accession>
<evidence type="ECO:0000256" key="8">
    <source>
        <dbReference type="ARBA" id="ARBA00022927"/>
    </source>
</evidence>
<proteinExistence type="inferred from homology"/>
<reference evidence="14" key="1">
    <citation type="submission" date="2023-06" db="EMBL/GenBank/DDBJ databases">
        <title>Genome-scale phylogeny and comparative genomics of the fungal order Sordariales.</title>
        <authorList>
            <consortium name="Lawrence Berkeley National Laboratory"/>
            <person name="Hensen N."/>
            <person name="Bonometti L."/>
            <person name="Westerberg I."/>
            <person name="Brannstrom I.O."/>
            <person name="Guillou S."/>
            <person name="Cros-Aarteil S."/>
            <person name="Calhoun S."/>
            <person name="Haridas S."/>
            <person name="Kuo A."/>
            <person name="Mondo S."/>
            <person name="Pangilinan J."/>
            <person name="Riley R."/>
            <person name="Labutti K."/>
            <person name="Andreopoulos B."/>
            <person name="Lipzen A."/>
            <person name="Chen C."/>
            <person name="Yanf M."/>
            <person name="Daum C."/>
            <person name="Ng V."/>
            <person name="Clum A."/>
            <person name="Steindorff A."/>
            <person name="Ohm R."/>
            <person name="Martin F."/>
            <person name="Silar P."/>
            <person name="Natvig D."/>
            <person name="Lalanne C."/>
            <person name="Gautier V."/>
            <person name="Ament-Velasquez S.L."/>
            <person name="Kruys A."/>
            <person name="Hutchinson M.I."/>
            <person name="Powell A.J."/>
            <person name="Barry K."/>
            <person name="Miller A.N."/>
            <person name="Grigoriev I.V."/>
            <person name="Debuchy R."/>
            <person name="Gladieux P."/>
            <person name="Thoren M.H."/>
            <person name="Johannesson H."/>
        </authorList>
    </citation>
    <scope>NUCLEOTIDE SEQUENCE</scope>
    <source>
        <strain evidence="14">PSN4</strain>
    </source>
</reference>
<dbReference type="GO" id="GO:0005783">
    <property type="term" value="C:endoplasmic reticulum"/>
    <property type="evidence" value="ECO:0007669"/>
    <property type="project" value="UniProtKB-SubCell"/>
</dbReference>
<feature type="binding site" evidence="12">
    <location>
        <begin position="139"/>
        <end position="142"/>
    </location>
    <ligand>
        <name>GTP</name>
        <dbReference type="ChEBI" id="CHEBI:37565"/>
    </ligand>
</feature>
<keyword evidence="9" id="KW-0333">Golgi apparatus</keyword>
<dbReference type="AlphaFoldDB" id="A0AAJ0B229"/>
<evidence type="ECO:0000256" key="7">
    <source>
        <dbReference type="ARBA" id="ARBA00022892"/>
    </source>
</evidence>
<dbReference type="GO" id="GO:0016192">
    <property type="term" value="P:vesicle-mediated transport"/>
    <property type="evidence" value="ECO:0007669"/>
    <property type="project" value="UniProtKB-KW"/>
</dbReference>
<dbReference type="GO" id="GO:0005794">
    <property type="term" value="C:Golgi apparatus"/>
    <property type="evidence" value="ECO:0007669"/>
    <property type="project" value="UniProtKB-SubCell"/>
</dbReference>
<feature type="binding site" evidence="11">
    <location>
        <position position="142"/>
    </location>
    <ligand>
        <name>GTP</name>
        <dbReference type="ChEBI" id="CHEBI:37565"/>
    </ligand>
</feature>
<comment type="caution">
    <text evidence="14">The sequence shown here is derived from an EMBL/GenBank/DDBJ whole genome shotgun (WGS) entry which is preliminary data.</text>
</comment>
<evidence type="ECO:0000256" key="5">
    <source>
        <dbReference type="ARBA" id="ARBA00022741"/>
    </source>
</evidence>
<evidence type="ECO:0000313" key="14">
    <source>
        <dbReference type="EMBL" id="KAK1750249.1"/>
    </source>
</evidence>
<keyword evidence="14" id="KW-0378">Hydrolase</keyword>
<dbReference type="Gene3D" id="3.40.50.300">
    <property type="entry name" value="P-loop containing nucleotide triphosphate hydrolases"/>
    <property type="match status" value="1"/>
</dbReference>
<keyword evidence="7" id="KW-0931">ER-Golgi transport</keyword>
<dbReference type="GO" id="GO:0046872">
    <property type="term" value="F:metal ion binding"/>
    <property type="evidence" value="ECO:0007669"/>
    <property type="project" value="UniProtKB-KW"/>
</dbReference>
<evidence type="ECO:0000256" key="12">
    <source>
        <dbReference type="PIRSR" id="PIRSR606689-1"/>
    </source>
</evidence>
<dbReference type="InterPro" id="IPR006687">
    <property type="entry name" value="Small_GTPase_SAR1"/>
</dbReference>
<dbReference type="PANTHER" id="PTHR45684">
    <property type="entry name" value="RE74312P"/>
    <property type="match status" value="1"/>
</dbReference>
<feature type="binding site" evidence="11">
    <location>
        <position position="34"/>
    </location>
    <ligand>
        <name>GTP</name>
        <dbReference type="ChEBI" id="CHEBI:37565"/>
    </ligand>
</feature>
<dbReference type="SUPFAM" id="SSF52540">
    <property type="entry name" value="P-loop containing nucleoside triphosphate hydrolases"/>
    <property type="match status" value="1"/>
</dbReference>
<evidence type="ECO:0000256" key="4">
    <source>
        <dbReference type="ARBA" id="ARBA00022448"/>
    </source>
</evidence>
<dbReference type="InterPro" id="IPR006689">
    <property type="entry name" value="Small_GTPase_ARF/SAR"/>
</dbReference>
<gene>
    <name evidence="14" type="ORF">QBC47DRAFT_464999</name>
</gene>
<evidence type="ECO:0000256" key="6">
    <source>
        <dbReference type="ARBA" id="ARBA00022824"/>
    </source>
</evidence>
<keyword evidence="5 11" id="KW-0547">Nucleotide-binding</keyword>
<name>A0AAJ0B229_9PEZI</name>
<evidence type="ECO:0000256" key="10">
    <source>
        <dbReference type="ARBA" id="ARBA00023134"/>
    </source>
</evidence>
<keyword evidence="6" id="KW-0256">Endoplasmic reticulum</keyword>
<evidence type="ECO:0000256" key="11">
    <source>
        <dbReference type="PIRSR" id="PIRSR606687-2"/>
    </source>
</evidence>
<feature type="binding site" evidence="11">
    <location>
        <position position="31"/>
    </location>
    <ligand>
        <name>GTP</name>
        <dbReference type="ChEBI" id="CHEBI:37565"/>
    </ligand>
</feature>
<comment type="similarity">
    <text evidence="3">Belongs to the small GTPase superfamily. SAR1 family.</text>
</comment>
<feature type="binding site" evidence="11">
    <location>
        <position position="36"/>
    </location>
    <ligand>
        <name>GTP</name>
        <dbReference type="ChEBI" id="CHEBI:37565"/>
    </ligand>
</feature>
<keyword evidence="13" id="KW-0460">Magnesium</keyword>
<feature type="binding site" evidence="13">
    <location>
        <position position="35"/>
    </location>
    <ligand>
        <name>Mg(2+)</name>
        <dbReference type="ChEBI" id="CHEBI:18420"/>
    </ligand>
</feature>
<dbReference type="Pfam" id="PF00025">
    <property type="entry name" value="Arf"/>
    <property type="match status" value="1"/>
</dbReference>
<evidence type="ECO:0000256" key="9">
    <source>
        <dbReference type="ARBA" id="ARBA00023034"/>
    </source>
</evidence>
<feature type="binding site" evidence="11">
    <location>
        <position position="140"/>
    </location>
    <ligand>
        <name>GTP</name>
        <dbReference type="ChEBI" id="CHEBI:37565"/>
    </ligand>
</feature>
<dbReference type="Proteomes" id="UP001239445">
    <property type="component" value="Unassembled WGS sequence"/>
</dbReference>
<dbReference type="PRINTS" id="PR00449">
    <property type="entry name" value="RASTRNSFRMNG"/>
</dbReference>
<dbReference type="InterPro" id="IPR027417">
    <property type="entry name" value="P-loop_NTPase"/>
</dbReference>
<keyword evidence="15" id="KW-1185">Reference proteome</keyword>